<proteinExistence type="predicted"/>
<reference evidence="2 3" key="1">
    <citation type="submission" date="2023-10" db="EMBL/GenBank/DDBJ databases">
        <title>Screening of Alkalihalobacillus lindianensis BZ-TG-R113 and Its Alleviation of Salt Stress on Rapeseed Growth.</title>
        <authorList>
            <person name="Zhao B."/>
            <person name="Guo T."/>
        </authorList>
    </citation>
    <scope>NUCLEOTIDE SEQUENCE [LARGE SCALE GENOMIC DNA]</scope>
    <source>
        <strain evidence="2 3">BZ-TG-R113</strain>
    </source>
</reference>
<keyword evidence="3" id="KW-1185">Reference proteome</keyword>
<name>A0ABU3XDT8_9BACI</name>
<evidence type="ECO:0008006" key="4">
    <source>
        <dbReference type="Google" id="ProtNLM"/>
    </source>
</evidence>
<keyword evidence="1" id="KW-0472">Membrane</keyword>
<evidence type="ECO:0000256" key="1">
    <source>
        <dbReference type="SAM" id="Phobius"/>
    </source>
</evidence>
<feature type="transmembrane region" description="Helical" evidence="1">
    <location>
        <begin position="40"/>
        <end position="63"/>
    </location>
</feature>
<comment type="caution">
    <text evidence="2">The sequence shown here is derived from an EMBL/GenBank/DDBJ whole genome shotgun (WGS) entry which is preliminary data.</text>
</comment>
<dbReference type="RefSeq" id="WP_317123218.1">
    <property type="nucleotide sequence ID" value="NZ_JAWJBA010000006.1"/>
</dbReference>
<keyword evidence="1" id="KW-0812">Transmembrane</keyword>
<sequence>MFFLWDFLDVDSYIREKLCNEEAGDIERAMEATTVNTEKLLYMIGFIIFGGMFLSSIIDANFYIEEYSPARLLEFRLFAGGGAIVYYALVFLMNRKQSRYR</sequence>
<keyword evidence="1" id="KW-1133">Transmembrane helix</keyword>
<evidence type="ECO:0000313" key="2">
    <source>
        <dbReference type="EMBL" id="MDV2686048.1"/>
    </source>
</evidence>
<evidence type="ECO:0000313" key="3">
    <source>
        <dbReference type="Proteomes" id="UP001287282"/>
    </source>
</evidence>
<organism evidence="2 3">
    <name type="scientific">Alkalihalophilus lindianensis</name>
    <dbReference type="NCBI Taxonomy" id="1630542"/>
    <lineage>
        <taxon>Bacteria</taxon>
        <taxon>Bacillati</taxon>
        <taxon>Bacillota</taxon>
        <taxon>Bacilli</taxon>
        <taxon>Bacillales</taxon>
        <taxon>Bacillaceae</taxon>
        <taxon>Alkalihalophilus</taxon>
    </lineage>
</organism>
<dbReference type="Proteomes" id="UP001287282">
    <property type="component" value="Unassembled WGS sequence"/>
</dbReference>
<dbReference type="EMBL" id="JAWJBA010000006">
    <property type="protein sequence ID" value="MDV2686048.1"/>
    <property type="molecule type" value="Genomic_DNA"/>
</dbReference>
<gene>
    <name evidence="2" type="ORF">RYX56_16900</name>
</gene>
<feature type="transmembrane region" description="Helical" evidence="1">
    <location>
        <begin position="75"/>
        <end position="93"/>
    </location>
</feature>
<accession>A0ABU3XDT8</accession>
<protein>
    <recommendedName>
        <fullName evidence="4">YrhK-like protein</fullName>
    </recommendedName>
</protein>